<dbReference type="InterPro" id="IPR050707">
    <property type="entry name" value="HTH_MetabolicPath_Reg"/>
</dbReference>
<reference evidence="6 8" key="1">
    <citation type="submission" date="2016-09" db="EMBL/GenBank/DDBJ databases">
        <title>genome sequences of unsequenced Mycobacteria.</title>
        <authorList>
            <person name="Greninger A.L."/>
            <person name="Jerome K.R."/>
            <person name="Mcnair B."/>
            <person name="Wallis C."/>
            <person name="Fang F."/>
        </authorList>
    </citation>
    <scope>NUCLEOTIDE SEQUENCE [LARGE SCALE GENOMIC DNA]</scope>
    <source>
        <strain evidence="6 8">BM1</strain>
    </source>
</reference>
<dbReference type="EMBL" id="MIJD01000007">
    <property type="protein sequence ID" value="OPE56124.1"/>
    <property type="molecule type" value="Genomic_DNA"/>
</dbReference>
<feature type="domain" description="IclR-ED" evidence="5">
    <location>
        <begin position="62"/>
        <end position="243"/>
    </location>
</feature>
<dbReference type="Pfam" id="PF12802">
    <property type="entry name" value="MarR_2"/>
    <property type="match status" value="1"/>
</dbReference>
<dbReference type="SUPFAM" id="SSF55781">
    <property type="entry name" value="GAF domain-like"/>
    <property type="match status" value="1"/>
</dbReference>
<keyword evidence="9" id="KW-1185">Reference proteome</keyword>
<dbReference type="InterPro" id="IPR029016">
    <property type="entry name" value="GAF-like_dom_sf"/>
</dbReference>
<dbReference type="Proteomes" id="UP000220340">
    <property type="component" value="Unassembled WGS sequence"/>
</dbReference>
<evidence type="ECO:0000313" key="7">
    <source>
        <dbReference type="EMBL" id="PEG53834.1"/>
    </source>
</evidence>
<evidence type="ECO:0000313" key="9">
    <source>
        <dbReference type="Proteomes" id="UP000220340"/>
    </source>
</evidence>
<evidence type="ECO:0000259" key="5">
    <source>
        <dbReference type="PROSITE" id="PS51078"/>
    </source>
</evidence>
<proteinExistence type="predicted"/>
<accession>A0A1Q4H805</accession>
<evidence type="ECO:0000256" key="3">
    <source>
        <dbReference type="ARBA" id="ARBA00023163"/>
    </source>
</evidence>
<dbReference type="PANTHER" id="PTHR30136:SF24">
    <property type="entry name" value="HTH-TYPE TRANSCRIPTIONAL REPRESSOR ALLR"/>
    <property type="match status" value="1"/>
</dbReference>
<dbReference type="InterPro" id="IPR036390">
    <property type="entry name" value="WH_DNA-bd_sf"/>
</dbReference>
<keyword evidence="1" id="KW-0805">Transcription regulation</keyword>
<dbReference type="STRING" id="1801.BRW64_21105"/>
<protein>
    <submittedName>
        <fullName evidence="7">IclR family transcriptional regulator</fullName>
    </submittedName>
</protein>
<dbReference type="PROSITE" id="PS51078">
    <property type="entry name" value="ICLR_ED"/>
    <property type="match status" value="1"/>
</dbReference>
<evidence type="ECO:0000313" key="8">
    <source>
        <dbReference type="Proteomes" id="UP000191039"/>
    </source>
</evidence>
<dbReference type="InterPro" id="IPR014757">
    <property type="entry name" value="Tscrpt_reg_IclR_C"/>
</dbReference>
<sequence length="243" mass="26914">MTGTTHRIAEIIERIAEEPLSVAELAEDFDVHRSSMFRQLKSLEQVGYVHRREDARFVVGAKLIALARLSFDDVDLRRAGYRHVRRLHAKIGHTIQLVSLIGDSLIYVDKVESASGVGMYSRIGREAPAYCSGVGKVILAAVDPYRREAILDSVPWKQFTPNTFTNRAQLDEALELAAERGWAVDDRELDMLINCLAVPISRPSGIVGAVSVTAVSSVEDIEALMKYLPLLQDTARAIEVELG</sequence>
<dbReference type="PANTHER" id="PTHR30136">
    <property type="entry name" value="HELIX-TURN-HELIX TRANSCRIPTIONAL REGULATOR, ICLR FAMILY"/>
    <property type="match status" value="1"/>
</dbReference>
<dbReference type="SMART" id="SM00346">
    <property type="entry name" value="HTH_ICLR"/>
    <property type="match status" value="1"/>
</dbReference>
<evidence type="ECO:0000259" key="4">
    <source>
        <dbReference type="PROSITE" id="PS51077"/>
    </source>
</evidence>
<dbReference type="SUPFAM" id="SSF46785">
    <property type="entry name" value="Winged helix' DNA-binding domain"/>
    <property type="match status" value="1"/>
</dbReference>
<keyword evidence="3" id="KW-0804">Transcription</keyword>
<dbReference type="InterPro" id="IPR005471">
    <property type="entry name" value="Tscrpt_reg_IclR_N"/>
</dbReference>
<keyword evidence="2" id="KW-0238">DNA-binding</keyword>
<dbReference type="EMBL" id="PDCR01000017">
    <property type="protein sequence ID" value="PEG53834.1"/>
    <property type="molecule type" value="Genomic_DNA"/>
</dbReference>
<dbReference type="InterPro" id="IPR000835">
    <property type="entry name" value="HTH_MarR-typ"/>
</dbReference>
<dbReference type="Proteomes" id="UP000191039">
    <property type="component" value="Unassembled WGS sequence"/>
</dbReference>
<name>A0A1Q4H805_9MYCO</name>
<dbReference type="OrthoDB" id="60629at2"/>
<feature type="domain" description="HTH iclR-type" evidence="4">
    <location>
        <begin position="2"/>
        <end position="61"/>
    </location>
</feature>
<dbReference type="Gene3D" id="3.30.450.40">
    <property type="match status" value="1"/>
</dbReference>
<dbReference type="InterPro" id="IPR011991">
    <property type="entry name" value="ArsR-like_HTH"/>
</dbReference>
<dbReference type="RefSeq" id="WP_073858415.1">
    <property type="nucleotide sequence ID" value="NZ_BAAATC010000015.1"/>
</dbReference>
<dbReference type="CDD" id="cd00090">
    <property type="entry name" value="HTH_ARSR"/>
    <property type="match status" value="1"/>
</dbReference>
<dbReference type="PROSITE" id="PS51077">
    <property type="entry name" value="HTH_ICLR"/>
    <property type="match status" value="1"/>
</dbReference>
<evidence type="ECO:0000256" key="2">
    <source>
        <dbReference type="ARBA" id="ARBA00023125"/>
    </source>
</evidence>
<dbReference type="GO" id="GO:0045892">
    <property type="term" value="P:negative regulation of DNA-templated transcription"/>
    <property type="evidence" value="ECO:0007669"/>
    <property type="project" value="TreeGrafter"/>
</dbReference>
<dbReference type="AlphaFoldDB" id="A0A1Q4H805"/>
<gene>
    <name evidence="6" type="ORF">BV510_01415</name>
    <name evidence="7" type="ORF">CRI78_14685</name>
</gene>
<dbReference type="GO" id="GO:0003677">
    <property type="term" value="F:DNA binding"/>
    <property type="evidence" value="ECO:0007669"/>
    <property type="project" value="UniProtKB-KW"/>
</dbReference>
<organism evidence="7 9">
    <name type="scientific">Mycolicibacterium diernhoferi</name>
    <dbReference type="NCBI Taxonomy" id="1801"/>
    <lineage>
        <taxon>Bacteria</taxon>
        <taxon>Bacillati</taxon>
        <taxon>Actinomycetota</taxon>
        <taxon>Actinomycetes</taxon>
        <taxon>Mycobacteriales</taxon>
        <taxon>Mycobacteriaceae</taxon>
        <taxon>Mycolicibacterium</taxon>
    </lineage>
</organism>
<evidence type="ECO:0000256" key="1">
    <source>
        <dbReference type="ARBA" id="ARBA00023015"/>
    </source>
</evidence>
<dbReference type="InterPro" id="IPR036388">
    <property type="entry name" value="WH-like_DNA-bd_sf"/>
</dbReference>
<reference evidence="7 9" key="2">
    <citation type="submission" date="2017-10" db="EMBL/GenBank/DDBJ databases">
        <title>The new phylogeny of genus Mycobacterium.</title>
        <authorList>
            <person name="Tortoli E."/>
            <person name="Trovato A."/>
            <person name="Cirillo D.M."/>
        </authorList>
    </citation>
    <scope>NUCLEOTIDE SEQUENCE [LARGE SCALE GENOMIC DNA]</scope>
    <source>
        <strain evidence="7 9">IP141170001</strain>
    </source>
</reference>
<dbReference type="Gene3D" id="1.10.10.10">
    <property type="entry name" value="Winged helix-like DNA-binding domain superfamily/Winged helix DNA-binding domain"/>
    <property type="match status" value="1"/>
</dbReference>
<evidence type="ECO:0000313" key="6">
    <source>
        <dbReference type="EMBL" id="OPE56124.1"/>
    </source>
</evidence>
<dbReference type="GO" id="GO:0003700">
    <property type="term" value="F:DNA-binding transcription factor activity"/>
    <property type="evidence" value="ECO:0007669"/>
    <property type="project" value="InterPro"/>
</dbReference>
<comment type="caution">
    <text evidence="7">The sequence shown here is derived from an EMBL/GenBank/DDBJ whole genome shotgun (WGS) entry which is preliminary data.</text>
</comment>
<dbReference type="Pfam" id="PF01614">
    <property type="entry name" value="IclR_C"/>
    <property type="match status" value="1"/>
</dbReference>